<gene>
    <name evidence="1" type="ORF">Q604_UNBC12133G0001</name>
</gene>
<dbReference type="AlphaFoldDB" id="W1XVB1"/>
<evidence type="ECO:0000313" key="1">
    <source>
        <dbReference type="EMBL" id="ETJ33405.1"/>
    </source>
</evidence>
<feature type="non-terminal residue" evidence="1">
    <location>
        <position position="68"/>
    </location>
</feature>
<reference evidence="1" key="1">
    <citation type="submission" date="2013-12" db="EMBL/GenBank/DDBJ databases">
        <title>A Varibaculum cambriense genome reconstructed from a premature infant gut community with otherwise low bacterial novelty that shifts toward anaerobic metabolism during the third week of life.</title>
        <authorList>
            <person name="Brown C.T."/>
            <person name="Sharon I."/>
            <person name="Thomas B.C."/>
            <person name="Castelle C.J."/>
            <person name="Morowitz M.J."/>
            <person name="Banfield J.F."/>
        </authorList>
    </citation>
    <scope>NUCLEOTIDE SEQUENCE</scope>
</reference>
<name>W1XVB1_9ZZZZ</name>
<accession>W1XVB1</accession>
<organism evidence="1">
    <name type="scientific">human gut metagenome</name>
    <dbReference type="NCBI Taxonomy" id="408170"/>
    <lineage>
        <taxon>unclassified sequences</taxon>
        <taxon>metagenomes</taxon>
        <taxon>organismal metagenomes</taxon>
    </lineage>
</organism>
<sequence>MFISAISSFFLISSYNQTEIKNINSLYNEPFIDDFVTFKSFTPKSTYYTGILNYKNKDYRYFYKILKS</sequence>
<protein>
    <submittedName>
        <fullName evidence="1">Uncharacterized protein</fullName>
    </submittedName>
</protein>
<dbReference type="EMBL" id="AZMM01012133">
    <property type="protein sequence ID" value="ETJ33405.1"/>
    <property type="molecule type" value="Genomic_DNA"/>
</dbReference>
<comment type="caution">
    <text evidence="1">The sequence shown here is derived from an EMBL/GenBank/DDBJ whole genome shotgun (WGS) entry which is preliminary data.</text>
</comment>
<proteinExistence type="predicted"/>